<dbReference type="AlphaFoldDB" id="A0A523QM82"/>
<feature type="domain" description="SecDF P1 head subdomain" evidence="13">
    <location>
        <begin position="138"/>
        <end position="250"/>
    </location>
</feature>
<dbReference type="SUPFAM" id="SSF82866">
    <property type="entry name" value="Multidrug efflux transporter AcrB transmembrane domain"/>
    <property type="match status" value="1"/>
</dbReference>
<comment type="caution">
    <text evidence="14">The sequence shown here is derived from an EMBL/GenBank/DDBJ whole genome shotgun (WGS) entry which is preliminary data.</text>
</comment>
<evidence type="ECO:0000313" key="14">
    <source>
        <dbReference type="EMBL" id="TES86900.1"/>
    </source>
</evidence>
<evidence type="ECO:0000256" key="9">
    <source>
        <dbReference type="ARBA" id="ARBA00023136"/>
    </source>
</evidence>
<dbReference type="GO" id="GO:0005886">
    <property type="term" value="C:plasma membrane"/>
    <property type="evidence" value="ECO:0007669"/>
    <property type="project" value="UniProtKB-SubCell"/>
</dbReference>
<keyword evidence="6 10" id="KW-0653">Protein transport</keyword>
<dbReference type="FunFam" id="1.20.1640.10:FF:000004">
    <property type="entry name" value="Protein translocase subunit SecD"/>
    <property type="match status" value="1"/>
</dbReference>
<dbReference type="Gene3D" id="3.30.1360.200">
    <property type="match status" value="1"/>
</dbReference>
<protein>
    <recommendedName>
        <fullName evidence="10">Protein translocase subunit SecD</fullName>
    </recommendedName>
</protein>
<feature type="transmembrane region" description="Helical" evidence="10">
    <location>
        <begin position="296"/>
        <end position="316"/>
    </location>
</feature>
<feature type="transmembrane region" description="Helical" evidence="10">
    <location>
        <begin position="400"/>
        <end position="423"/>
    </location>
</feature>
<dbReference type="GO" id="GO:0043952">
    <property type="term" value="P:protein transport by the Sec complex"/>
    <property type="evidence" value="ECO:0007669"/>
    <property type="project" value="UniProtKB-UniRule"/>
</dbReference>
<comment type="subunit">
    <text evidence="10">Forms a complex with SecF. Part of the essential Sec protein translocation apparatus which comprises SecA, SecYEG and auxiliary proteins SecDF. Other proteins may also be involved.</text>
</comment>
<dbReference type="EMBL" id="SOKU01000034">
    <property type="protein sequence ID" value="TES86900.1"/>
    <property type="molecule type" value="Genomic_DNA"/>
</dbReference>
<dbReference type="InterPro" id="IPR048634">
    <property type="entry name" value="SecD_SecF_C"/>
</dbReference>
<evidence type="ECO:0000256" key="1">
    <source>
        <dbReference type="ARBA" id="ARBA00004651"/>
    </source>
</evidence>
<comment type="subcellular location">
    <subcellularLocation>
        <location evidence="1 10">Cell membrane</location>
        <topology evidence="1 10">Multi-pass membrane protein</topology>
    </subcellularLocation>
</comment>
<dbReference type="InterPro" id="IPR022813">
    <property type="entry name" value="SecD/SecF_arch_bac"/>
</dbReference>
<keyword evidence="2 10" id="KW-0813">Transport</keyword>
<comment type="caution">
    <text evidence="10">Lacks conserved residue(s) required for the propagation of feature annotation.</text>
</comment>
<dbReference type="InterPro" id="IPR054384">
    <property type="entry name" value="SecDF_P1_head"/>
</dbReference>
<dbReference type="NCBIfam" id="TIGR00916">
    <property type="entry name" value="2A0604s01"/>
    <property type="match status" value="1"/>
</dbReference>
<keyword evidence="9 10" id="KW-0472">Membrane</keyword>
<dbReference type="FunFam" id="3.30.1360.200:FF:000002">
    <property type="entry name" value="Preprotein translocase subunit SecD"/>
    <property type="match status" value="1"/>
</dbReference>
<keyword evidence="7 10" id="KW-1133">Transmembrane helix</keyword>
<reference evidence="14 15" key="1">
    <citation type="submission" date="2019-03" db="EMBL/GenBank/DDBJ databases">
        <title>Metabolic potential of uncultured bacteria and archaea associated with petroleum seepage in deep-sea sediments.</title>
        <authorList>
            <person name="Dong X."/>
            <person name="Hubert C."/>
        </authorList>
    </citation>
    <scope>NUCLEOTIDE SEQUENCE [LARGE SCALE GENOMIC DNA]</scope>
    <source>
        <strain evidence="14">E44_bin92</strain>
    </source>
</reference>
<dbReference type="NCBIfam" id="TIGR01129">
    <property type="entry name" value="secD"/>
    <property type="match status" value="1"/>
</dbReference>
<name>A0A523QM82_UNCAE</name>
<feature type="domain" description="Protein translocase subunit SecDF P1" evidence="12">
    <location>
        <begin position="62"/>
        <end position="120"/>
    </location>
</feature>
<accession>A0A523QM82</accession>
<dbReference type="Pfam" id="PF02355">
    <property type="entry name" value="SecD_SecF_C"/>
    <property type="match status" value="1"/>
</dbReference>
<dbReference type="GO" id="GO:0015450">
    <property type="term" value="F:protein-transporting ATPase activity"/>
    <property type="evidence" value="ECO:0007669"/>
    <property type="project" value="InterPro"/>
</dbReference>
<dbReference type="InterPro" id="IPR022646">
    <property type="entry name" value="SecD/SecF_CS"/>
</dbReference>
<proteinExistence type="inferred from homology"/>
<evidence type="ECO:0000256" key="3">
    <source>
        <dbReference type="ARBA" id="ARBA00022475"/>
    </source>
</evidence>
<evidence type="ECO:0000256" key="8">
    <source>
        <dbReference type="ARBA" id="ARBA00023010"/>
    </source>
</evidence>
<evidence type="ECO:0000256" key="10">
    <source>
        <dbReference type="HAMAP-Rule" id="MF_01463"/>
    </source>
</evidence>
<dbReference type="Proteomes" id="UP000320781">
    <property type="component" value="Unassembled WGS sequence"/>
</dbReference>
<keyword evidence="8 10" id="KW-0811">Translocation</keyword>
<evidence type="ECO:0000259" key="13">
    <source>
        <dbReference type="Pfam" id="PF22599"/>
    </source>
</evidence>
<evidence type="ECO:0000256" key="5">
    <source>
        <dbReference type="ARBA" id="ARBA00022692"/>
    </source>
</evidence>
<dbReference type="InterPro" id="IPR055344">
    <property type="entry name" value="SecD_SecF_C_bact"/>
</dbReference>
<dbReference type="InterPro" id="IPR048631">
    <property type="entry name" value="SecD_1st"/>
</dbReference>
<gene>
    <name evidence="10 14" type="primary">secD</name>
    <name evidence="14" type="ORF">E3J95_00850</name>
</gene>
<evidence type="ECO:0000259" key="11">
    <source>
        <dbReference type="Pfam" id="PF02355"/>
    </source>
</evidence>
<dbReference type="GO" id="GO:0065002">
    <property type="term" value="P:intracellular protein transmembrane transport"/>
    <property type="evidence" value="ECO:0007669"/>
    <property type="project" value="UniProtKB-UniRule"/>
</dbReference>
<comment type="similarity">
    <text evidence="10">Belongs to the SecD/SecF family. SecD subfamily.</text>
</comment>
<comment type="function">
    <text evidence="10">Part of the Sec protein translocase complex. Interacts with the SecYEG preprotein conducting channel. SecDF uses the proton motive force (PMF) to complete protein translocation after the ATP-dependent function of SecA.</text>
</comment>
<evidence type="ECO:0000256" key="2">
    <source>
        <dbReference type="ARBA" id="ARBA00022448"/>
    </source>
</evidence>
<dbReference type="PANTHER" id="PTHR30081">
    <property type="entry name" value="PROTEIN-EXPORT MEMBRANE PROTEIN SEC"/>
    <property type="match status" value="1"/>
</dbReference>
<dbReference type="Gene3D" id="3.30.70.3400">
    <property type="match status" value="1"/>
</dbReference>
<feature type="transmembrane region" description="Helical" evidence="10">
    <location>
        <begin position="322"/>
        <end position="346"/>
    </location>
</feature>
<dbReference type="HAMAP" id="MF_01463_B">
    <property type="entry name" value="SecD_B"/>
    <property type="match status" value="1"/>
</dbReference>
<evidence type="ECO:0000256" key="6">
    <source>
        <dbReference type="ARBA" id="ARBA00022927"/>
    </source>
</evidence>
<dbReference type="PANTHER" id="PTHR30081:SF1">
    <property type="entry name" value="PROTEIN TRANSLOCASE SUBUNIT SECD"/>
    <property type="match status" value="1"/>
</dbReference>
<dbReference type="PRINTS" id="PR01755">
    <property type="entry name" value="SECFTRNLCASE"/>
</dbReference>
<dbReference type="InterPro" id="IPR022645">
    <property type="entry name" value="SecD/SecF_bac"/>
</dbReference>
<sequence>MHQYSRWLLLFILGLVGLAIWAVYPPGEKVKLGLDLKGGIHLVLEADTSKLESSQDLRDAVNVALEIIRNRVDQFGVSEPTITRQGTGRITVDLAGIEDPQRAVELIGKTALLEFKLVDEKGDLKKALEGEIPADDEILYKYADGKPEPYLIKRETLISGRYIKDARVEIDSWGQPYVGLDFDSEGAEIFAEITGRHVGERLAIILDNVVKSAPVIKTRIPEGKAVIEGRFSMDEANELRIVLKSGALPIPFNIIQNTTIGPSLGRDSIRKGLFSGIVGFIGVILFMGIYYRKAGLIADTALILNLLFLLAALAALKATLTLPGIAGIILTIGMGIDANVIIFERIREELRRERAPRSAVDAGYSRALRTILDANITTLITALILFQFGSGPIKGFATTLSIGILASLFTSIVVTRVIFNLLLARRPVKKISI</sequence>
<evidence type="ECO:0000256" key="7">
    <source>
        <dbReference type="ARBA" id="ARBA00022989"/>
    </source>
</evidence>
<feature type="transmembrane region" description="Helical" evidence="10">
    <location>
        <begin position="272"/>
        <end position="291"/>
    </location>
</feature>
<dbReference type="Gene3D" id="1.20.1640.10">
    <property type="entry name" value="Multidrug efflux transporter AcrB transmembrane domain"/>
    <property type="match status" value="1"/>
</dbReference>
<dbReference type="InterPro" id="IPR005791">
    <property type="entry name" value="SecD"/>
</dbReference>
<dbReference type="Pfam" id="PF21760">
    <property type="entry name" value="SecD_1st"/>
    <property type="match status" value="1"/>
</dbReference>
<dbReference type="Pfam" id="PF22599">
    <property type="entry name" value="SecDF_P1_head"/>
    <property type="match status" value="1"/>
</dbReference>
<keyword evidence="3 10" id="KW-1003">Cell membrane</keyword>
<dbReference type="GO" id="GO:0006605">
    <property type="term" value="P:protein targeting"/>
    <property type="evidence" value="ECO:0007669"/>
    <property type="project" value="UniProtKB-UniRule"/>
</dbReference>
<feature type="transmembrane region" description="Helical" evidence="10">
    <location>
        <begin position="367"/>
        <end position="388"/>
    </location>
</feature>
<evidence type="ECO:0000259" key="12">
    <source>
        <dbReference type="Pfam" id="PF21760"/>
    </source>
</evidence>
<organism evidence="14 15">
    <name type="scientific">Aerophobetes bacterium</name>
    <dbReference type="NCBI Taxonomy" id="2030807"/>
    <lineage>
        <taxon>Bacteria</taxon>
        <taxon>Candidatus Aerophobota</taxon>
    </lineage>
</organism>
<dbReference type="Pfam" id="PF07549">
    <property type="entry name" value="Sec_GG"/>
    <property type="match status" value="1"/>
</dbReference>
<keyword evidence="5 10" id="KW-0812">Transmembrane</keyword>
<feature type="domain" description="Protein export membrane protein SecD/SecF C-terminal" evidence="11">
    <location>
        <begin position="253"/>
        <end position="420"/>
    </location>
</feature>
<evidence type="ECO:0000256" key="4">
    <source>
        <dbReference type="ARBA" id="ARBA00022519"/>
    </source>
</evidence>
<evidence type="ECO:0000313" key="15">
    <source>
        <dbReference type="Proteomes" id="UP000320781"/>
    </source>
</evidence>
<keyword evidence="4" id="KW-0997">Cell inner membrane</keyword>